<evidence type="ECO:0000259" key="4">
    <source>
        <dbReference type="PROSITE" id="PS50987"/>
    </source>
</evidence>
<keyword evidence="3" id="KW-0804">Transcription</keyword>
<dbReference type="InterPro" id="IPR001845">
    <property type="entry name" value="HTH_ArsR_DNA-bd_dom"/>
</dbReference>
<dbReference type="InterPro" id="IPR011991">
    <property type="entry name" value="ArsR-like_HTH"/>
</dbReference>
<dbReference type="PANTHER" id="PTHR43132">
    <property type="entry name" value="ARSENICAL RESISTANCE OPERON REPRESSOR ARSR-RELATED"/>
    <property type="match status" value="1"/>
</dbReference>
<feature type="domain" description="HTH arsR-type" evidence="4">
    <location>
        <begin position="12"/>
        <end position="105"/>
    </location>
</feature>
<organism evidence="5 6">
    <name type="scientific">Propionivibrio dicarboxylicus</name>
    <dbReference type="NCBI Taxonomy" id="83767"/>
    <lineage>
        <taxon>Bacteria</taxon>
        <taxon>Pseudomonadati</taxon>
        <taxon>Pseudomonadota</taxon>
        <taxon>Betaproteobacteria</taxon>
        <taxon>Rhodocyclales</taxon>
        <taxon>Rhodocyclaceae</taxon>
        <taxon>Propionivibrio</taxon>
    </lineage>
</organism>
<dbReference type="InterPro" id="IPR051011">
    <property type="entry name" value="Metal_resp_trans_reg"/>
</dbReference>
<evidence type="ECO:0000313" key="5">
    <source>
        <dbReference type="EMBL" id="SDH74868.1"/>
    </source>
</evidence>
<dbReference type="AlphaFoldDB" id="A0A1G8EY95"/>
<gene>
    <name evidence="5" type="ORF">SAMN05660652_02230</name>
</gene>
<proteinExistence type="predicted"/>
<keyword evidence="1" id="KW-0805">Transcription regulation</keyword>
<dbReference type="GO" id="GO:0003677">
    <property type="term" value="F:DNA binding"/>
    <property type="evidence" value="ECO:0007669"/>
    <property type="project" value="UniProtKB-KW"/>
</dbReference>
<dbReference type="CDD" id="cd00090">
    <property type="entry name" value="HTH_ARSR"/>
    <property type="match status" value="1"/>
</dbReference>
<name>A0A1G8EY95_9RHOO</name>
<dbReference type="Gene3D" id="1.10.10.10">
    <property type="entry name" value="Winged helix-like DNA-binding domain superfamily/Winged helix DNA-binding domain"/>
    <property type="match status" value="1"/>
</dbReference>
<dbReference type="InterPro" id="IPR036390">
    <property type="entry name" value="WH_DNA-bd_sf"/>
</dbReference>
<dbReference type="STRING" id="83767.SAMN05660652_02230"/>
<evidence type="ECO:0000256" key="3">
    <source>
        <dbReference type="ARBA" id="ARBA00023163"/>
    </source>
</evidence>
<dbReference type="SUPFAM" id="SSF46785">
    <property type="entry name" value="Winged helix' DNA-binding domain"/>
    <property type="match status" value="1"/>
</dbReference>
<dbReference type="PANTHER" id="PTHR43132:SF2">
    <property type="entry name" value="ARSENICAL RESISTANCE OPERON REPRESSOR ARSR-RELATED"/>
    <property type="match status" value="1"/>
</dbReference>
<evidence type="ECO:0000256" key="2">
    <source>
        <dbReference type="ARBA" id="ARBA00023125"/>
    </source>
</evidence>
<protein>
    <submittedName>
        <fullName evidence="5">ArsR family transcriptional regulator</fullName>
    </submittedName>
</protein>
<dbReference type="InterPro" id="IPR036388">
    <property type="entry name" value="WH-like_DNA-bd_sf"/>
</dbReference>
<dbReference type="GO" id="GO:0003700">
    <property type="term" value="F:DNA-binding transcription factor activity"/>
    <property type="evidence" value="ECO:0007669"/>
    <property type="project" value="InterPro"/>
</dbReference>
<dbReference type="RefSeq" id="WP_091937594.1">
    <property type="nucleotide sequence ID" value="NZ_FNCY01000008.1"/>
</dbReference>
<dbReference type="EMBL" id="FNCY01000008">
    <property type="protein sequence ID" value="SDH74868.1"/>
    <property type="molecule type" value="Genomic_DNA"/>
</dbReference>
<sequence>MTNADKRDNGACGCALSARGRALLFGLSSLNRLRVLYALEDEERCVGELVDALGLSQSLVSQQLGLLLDGKLVSARRSGRRTYYAIASPDLNALLKMALDTYRHS</sequence>
<dbReference type="Pfam" id="PF01022">
    <property type="entry name" value="HTH_5"/>
    <property type="match status" value="1"/>
</dbReference>
<dbReference type="SMART" id="SM00418">
    <property type="entry name" value="HTH_ARSR"/>
    <property type="match status" value="1"/>
</dbReference>
<keyword evidence="6" id="KW-1185">Reference proteome</keyword>
<dbReference type="Proteomes" id="UP000198607">
    <property type="component" value="Unassembled WGS sequence"/>
</dbReference>
<evidence type="ECO:0000256" key="1">
    <source>
        <dbReference type="ARBA" id="ARBA00023015"/>
    </source>
</evidence>
<accession>A0A1G8EY95</accession>
<reference evidence="5 6" key="1">
    <citation type="submission" date="2016-10" db="EMBL/GenBank/DDBJ databases">
        <authorList>
            <person name="de Groot N.N."/>
        </authorList>
    </citation>
    <scope>NUCLEOTIDE SEQUENCE [LARGE SCALE GENOMIC DNA]</scope>
    <source>
        <strain evidence="5 6">DSM 5885</strain>
    </source>
</reference>
<dbReference type="OrthoDB" id="194599at2"/>
<dbReference type="PRINTS" id="PR00778">
    <property type="entry name" value="HTHARSR"/>
</dbReference>
<dbReference type="NCBIfam" id="NF033788">
    <property type="entry name" value="HTH_metalloreg"/>
    <property type="match status" value="1"/>
</dbReference>
<keyword evidence="2" id="KW-0238">DNA-binding</keyword>
<dbReference type="PROSITE" id="PS50987">
    <property type="entry name" value="HTH_ARSR_2"/>
    <property type="match status" value="1"/>
</dbReference>
<evidence type="ECO:0000313" key="6">
    <source>
        <dbReference type="Proteomes" id="UP000198607"/>
    </source>
</evidence>